<dbReference type="AlphaFoldDB" id="A0A926D243"/>
<dbReference type="GO" id="GO:0000976">
    <property type="term" value="F:transcription cis-regulatory region binding"/>
    <property type="evidence" value="ECO:0007669"/>
    <property type="project" value="TreeGrafter"/>
</dbReference>
<proteinExistence type="predicted"/>
<keyword evidence="3" id="KW-0804">Transcription</keyword>
<dbReference type="InterPro" id="IPR010982">
    <property type="entry name" value="Lambda_DNA-bd_dom_sf"/>
</dbReference>
<sequence length="361" mass="40184">MRKKRVTSSDIAKAVGVSQTTVSMILNKKYNTSFSRATVEKVERAAQELHYHRPRRRAKKTYTAQKLLMVLCPSLVNPYYTTLIQGVEEGAREHGYSVIVCNTGRVRKAEEDYLERIETLRPAGVIYMYYPLCQRRAEALAQRCPLVLVGAQGELKHIDAVALDSAKTGRLMAEHLLELGHRRVAFISTHIESQQPARLRRAEGFEEAFKAGASEGRVLVKAPHGEGDCLDDAQREYRTGYELTRELMAQDPDITAIAALNDMVALGVLDALLQLHYKVPQDISVIGCDNTMTARLQSVSLTTIEHFSLNKGRDAADIVFKKLAMAGADVPGDLTASNYHVEYEPYLVPRATTGPVRIAEK</sequence>
<organism evidence="5 6">
    <name type="scientific">Luoshenia tenuis</name>
    <dbReference type="NCBI Taxonomy" id="2763654"/>
    <lineage>
        <taxon>Bacteria</taxon>
        <taxon>Bacillati</taxon>
        <taxon>Bacillota</taxon>
        <taxon>Clostridia</taxon>
        <taxon>Christensenellales</taxon>
        <taxon>Christensenellaceae</taxon>
        <taxon>Luoshenia</taxon>
    </lineage>
</organism>
<name>A0A926D243_9FIRM</name>
<dbReference type="Gene3D" id="3.40.50.2300">
    <property type="match status" value="2"/>
</dbReference>
<keyword evidence="2 5" id="KW-0238">DNA-binding</keyword>
<dbReference type="CDD" id="cd01392">
    <property type="entry name" value="HTH_LacI"/>
    <property type="match status" value="1"/>
</dbReference>
<evidence type="ECO:0000256" key="2">
    <source>
        <dbReference type="ARBA" id="ARBA00023125"/>
    </source>
</evidence>
<accession>A0A926D243</accession>
<comment type="caution">
    <text evidence="5">The sequence shown here is derived from an EMBL/GenBank/DDBJ whole genome shotgun (WGS) entry which is preliminary data.</text>
</comment>
<evidence type="ECO:0000259" key="4">
    <source>
        <dbReference type="PROSITE" id="PS50932"/>
    </source>
</evidence>
<evidence type="ECO:0000256" key="3">
    <source>
        <dbReference type="ARBA" id="ARBA00023163"/>
    </source>
</evidence>
<reference evidence="5" key="1">
    <citation type="submission" date="2020-08" db="EMBL/GenBank/DDBJ databases">
        <title>Genome public.</title>
        <authorList>
            <person name="Liu C."/>
            <person name="Sun Q."/>
        </authorList>
    </citation>
    <scope>NUCLEOTIDE SEQUENCE</scope>
    <source>
        <strain evidence="5">NSJ-44</strain>
    </source>
</reference>
<dbReference type="PROSITE" id="PS50932">
    <property type="entry name" value="HTH_LACI_2"/>
    <property type="match status" value="1"/>
</dbReference>
<dbReference type="SUPFAM" id="SSF53822">
    <property type="entry name" value="Periplasmic binding protein-like I"/>
    <property type="match status" value="1"/>
</dbReference>
<dbReference type="Proteomes" id="UP000654279">
    <property type="component" value="Unassembled WGS sequence"/>
</dbReference>
<keyword evidence="6" id="KW-1185">Reference proteome</keyword>
<dbReference type="SMART" id="SM00354">
    <property type="entry name" value="HTH_LACI"/>
    <property type="match status" value="1"/>
</dbReference>
<dbReference type="GO" id="GO:0003700">
    <property type="term" value="F:DNA-binding transcription factor activity"/>
    <property type="evidence" value="ECO:0007669"/>
    <property type="project" value="TreeGrafter"/>
</dbReference>
<dbReference type="EMBL" id="JACRSO010000006">
    <property type="protein sequence ID" value="MBC8530094.1"/>
    <property type="molecule type" value="Genomic_DNA"/>
</dbReference>
<dbReference type="PANTHER" id="PTHR30146">
    <property type="entry name" value="LACI-RELATED TRANSCRIPTIONAL REPRESSOR"/>
    <property type="match status" value="1"/>
</dbReference>
<dbReference type="InterPro" id="IPR046335">
    <property type="entry name" value="LacI/GalR-like_sensor"/>
</dbReference>
<dbReference type="InterPro" id="IPR000843">
    <property type="entry name" value="HTH_LacI"/>
</dbReference>
<dbReference type="Pfam" id="PF00356">
    <property type="entry name" value="LacI"/>
    <property type="match status" value="1"/>
</dbReference>
<evidence type="ECO:0000313" key="5">
    <source>
        <dbReference type="EMBL" id="MBC8530094.1"/>
    </source>
</evidence>
<dbReference type="SUPFAM" id="SSF47413">
    <property type="entry name" value="lambda repressor-like DNA-binding domains"/>
    <property type="match status" value="1"/>
</dbReference>
<gene>
    <name evidence="5" type="ORF">H8699_11695</name>
</gene>
<dbReference type="CDD" id="cd06267">
    <property type="entry name" value="PBP1_LacI_sugar_binding-like"/>
    <property type="match status" value="1"/>
</dbReference>
<dbReference type="Pfam" id="PF13377">
    <property type="entry name" value="Peripla_BP_3"/>
    <property type="match status" value="1"/>
</dbReference>
<dbReference type="RefSeq" id="WP_249285844.1">
    <property type="nucleotide sequence ID" value="NZ_JACRSO010000006.1"/>
</dbReference>
<dbReference type="PANTHER" id="PTHR30146:SF153">
    <property type="entry name" value="LACTOSE OPERON REPRESSOR"/>
    <property type="match status" value="1"/>
</dbReference>
<keyword evidence="1" id="KW-0805">Transcription regulation</keyword>
<feature type="domain" description="HTH lacI-type" evidence="4">
    <location>
        <begin position="6"/>
        <end position="63"/>
    </location>
</feature>
<protein>
    <submittedName>
        <fullName evidence="5">LacI family DNA-binding transcriptional regulator</fullName>
    </submittedName>
</protein>
<evidence type="ECO:0000313" key="6">
    <source>
        <dbReference type="Proteomes" id="UP000654279"/>
    </source>
</evidence>
<dbReference type="Gene3D" id="1.10.260.40">
    <property type="entry name" value="lambda repressor-like DNA-binding domains"/>
    <property type="match status" value="1"/>
</dbReference>
<dbReference type="InterPro" id="IPR028082">
    <property type="entry name" value="Peripla_BP_I"/>
</dbReference>
<evidence type="ECO:0000256" key="1">
    <source>
        <dbReference type="ARBA" id="ARBA00023015"/>
    </source>
</evidence>